<evidence type="ECO:0000313" key="1">
    <source>
        <dbReference type="EMBL" id="MFB6490407.1"/>
    </source>
</evidence>
<name>A0ACC6V021_9CREN</name>
<organism evidence="1 2">
    <name type="scientific">Thermoproteus sp. AZ2</name>
    <dbReference type="NCBI Taxonomy" id="1609232"/>
    <lineage>
        <taxon>Archaea</taxon>
        <taxon>Thermoproteota</taxon>
        <taxon>Thermoprotei</taxon>
        <taxon>Thermoproteales</taxon>
        <taxon>Thermoproteaceae</taxon>
        <taxon>Thermoproteus</taxon>
    </lineage>
</organism>
<protein>
    <submittedName>
        <fullName evidence="1">Nodulation protein NfeD</fullName>
    </submittedName>
</protein>
<gene>
    <name evidence="1" type="ORF">TU35_004015</name>
</gene>
<dbReference type="Proteomes" id="UP000033636">
    <property type="component" value="Unassembled WGS sequence"/>
</dbReference>
<sequence>MHIIGSSPAPVIGFVYPDYGYAWSGGTYLLLSTQIAAMAPHTVIGSCQPIEGSTPVNYSKVLNAFATYLATAMASYGRNASYAYLCVEQNLNLNAEEALRYHVINYVATDVQQLLSEINGSYVELRGSKTLLIVQSPSLIYVQPTFGEALQAWLMNPIVQGVLSLLALLIIIIAVATAHPLAASIGVALFIFSALPYISTGWVWVLLFAMGVVLLFMGLLTGGATHGILEGGGVVLIGLGFLSLFPTFQLQGQPIVIQEYWPLVAGASAAVAVLAGLVALILWKAIAVHIRRPVSEPLLTLRGLEGTAIEDIRPGGAGYIVVLGEYWRATAKTYIKRGCRVRVVDPGPPLVVEPIDCA</sequence>
<comment type="caution">
    <text evidence="1">The sequence shown here is derived from an EMBL/GenBank/DDBJ whole genome shotgun (WGS) entry which is preliminary data.</text>
</comment>
<accession>A0ACC6V021</accession>
<proteinExistence type="predicted"/>
<reference evidence="1" key="1">
    <citation type="submission" date="2024-07" db="EMBL/GenBank/DDBJ databases">
        <title>Metagenome and Metagenome-Assembled Genomes of Archaea from a hot spring from the geothermal field of Los Azufres, Mexico.</title>
        <authorList>
            <person name="Marin-Paredes R."/>
            <person name="Martinez-Romero E."/>
            <person name="Servin-Garciduenas L.E."/>
        </authorList>
    </citation>
    <scope>NUCLEOTIDE SEQUENCE</scope>
</reference>
<dbReference type="EMBL" id="JZWT02000008">
    <property type="protein sequence ID" value="MFB6490407.1"/>
    <property type="molecule type" value="Genomic_DNA"/>
</dbReference>
<evidence type="ECO:0000313" key="2">
    <source>
        <dbReference type="Proteomes" id="UP000033636"/>
    </source>
</evidence>